<organism evidence="3 4">
    <name type="scientific">Caldalkalibacillus uzonensis</name>
    <dbReference type="NCBI Taxonomy" id="353224"/>
    <lineage>
        <taxon>Bacteria</taxon>
        <taxon>Bacillati</taxon>
        <taxon>Bacillota</taxon>
        <taxon>Bacilli</taxon>
        <taxon>Bacillales</taxon>
        <taxon>Bacillaceae</taxon>
        <taxon>Caldalkalibacillus</taxon>
    </lineage>
</organism>
<dbReference type="CDD" id="cd11614">
    <property type="entry name" value="SAF_CpaB_FlgA_like"/>
    <property type="match status" value="1"/>
</dbReference>
<dbReference type="RefSeq" id="WP_307335350.1">
    <property type="nucleotide sequence ID" value="NZ_JAUSUQ010000002.1"/>
</dbReference>
<feature type="compositionally biased region" description="Basic and acidic residues" evidence="1">
    <location>
        <begin position="235"/>
        <end position="286"/>
    </location>
</feature>
<keyword evidence="4" id="KW-1185">Reference proteome</keyword>
<sequence length="286" mass="32546">MIDAKRKAFVFLTLAFILAVITGALILNEVRSIQADMVMVKVAVAKQDLPTYTLISPDIVDWVEIPYSENMSSFVTQEADLEDAIVIVNLSKGDLITRNILRSQMDLPDNHRVIWLNATNNVVMDQAVAEGDTVDIIITYQEGNSGLQTTTMFKNVSVVQRIDHEEGADEIKISMSQEDAERFIHFQHTAEHIRVLLVNQIQQTGSGQPSQKTKEQQPEDHDAEQTEEQEEQGSENEKVEDNEEEKKKEEEKDNHGTENDNKDKKKDNQTKEQHKKDDKKDGDKKE</sequence>
<comment type="caution">
    <text evidence="3">The sequence shown here is derived from an EMBL/GenBank/DDBJ whole genome shotgun (WGS) entry which is preliminary data.</text>
</comment>
<evidence type="ECO:0000313" key="4">
    <source>
        <dbReference type="Proteomes" id="UP001232445"/>
    </source>
</evidence>
<gene>
    <name evidence="3" type="ORF">J2S00_000663</name>
</gene>
<feature type="domain" description="SAF" evidence="2">
    <location>
        <begin position="40"/>
        <end position="102"/>
    </location>
</feature>
<feature type="compositionally biased region" description="Basic and acidic residues" evidence="1">
    <location>
        <begin position="212"/>
        <end position="224"/>
    </location>
</feature>
<name>A0ABU0CN88_9BACI</name>
<evidence type="ECO:0000259" key="2">
    <source>
        <dbReference type="SMART" id="SM00858"/>
    </source>
</evidence>
<protein>
    <submittedName>
        <fullName evidence="3">Pilus assembly protein CpaB</fullName>
    </submittedName>
</protein>
<dbReference type="SMART" id="SM00858">
    <property type="entry name" value="SAF"/>
    <property type="match status" value="1"/>
</dbReference>
<proteinExistence type="predicted"/>
<accession>A0ABU0CN88</accession>
<dbReference type="Pfam" id="PF08666">
    <property type="entry name" value="SAF"/>
    <property type="match status" value="1"/>
</dbReference>
<feature type="region of interest" description="Disordered" evidence="1">
    <location>
        <begin position="203"/>
        <end position="286"/>
    </location>
</feature>
<evidence type="ECO:0000313" key="3">
    <source>
        <dbReference type="EMBL" id="MDQ0337880.1"/>
    </source>
</evidence>
<dbReference type="EMBL" id="JAUSUQ010000002">
    <property type="protein sequence ID" value="MDQ0337880.1"/>
    <property type="molecule type" value="Genomic_DNA"/>
</dbReference>
<feature type="compositionally biased region" description="Acidic residues" evidence="1">
    <location>
        <begin position="225"/>
        <end position="234"/>
    </location>
</feature>
<evidence type="ECO:0000256" key="1">
    <source>
        <dbReference type="SAM" id="MobiDB-lite"/>
    </source>
</evidence>
<dbReference type="InterPro" id="IPR013974">
    <property type="entry name" value="SAF"/>
</dbReference>
<reference evidence="3 4" key="1">
    <citation type="submission" date="2023-07" db="EMBL/GenBank/DDBJ databases">
        <title>Genomic Encyclopedia of Type Strains, Phase IV (KMG-IV): sequencing the most valuable type-strain genomes for metagenomic binning, comparative biology and taxonomic classification.</title>
        <authorList>
            <person name="Goeker M."/>
        </authorList>
    </citation>
    <scope>NUCLEOTIDE SEQUENCE [LARGE SCALE GENOMIC DNA]</scope>
    <source>
        <strain evidence="3 4">DSM 17740</strain>
    </source>
</reference>
<dbReference type="Proteomes" id="UP001232445">
    <property type="component" value="Unassembled WGS sequence"/>
</dbReference>